<evidence type="ECO:0000313" key="2">
    <source>
        <dbReference type="Proteomes" id="UP000448877"/>
    </source>
</evidence>
<evidence type="ECO:0000313" key="1">
    <source>
        <dbReference type="EMBL" id="KAA5411803.1"/>
    </source>
</evidence>
<dbReference type="EMBL" id="VVYV01000095">
    <property type="protein sequence ID" value="KAA5411803.1"/>
    <property type="molecule type" value="Genomic_DNA"/>
</dbReference>
<dbReference type="AlphaFoldDB" id="A0A642PMT2"/>
<gene>
    <name evidence="1" type="ORF">F2Y81_28000</name>
</gene>
<dbReference type="Proteomes" id="UP000448877">
    <property type="component" value="Unassembled WGS sequence"/>
</dbReference>
<comment type="caution">
    <text evidence="1">The sequence shown here is derived from an EMBL/GenBank/DDBJ whole genome shotgun (WGS) entry which is preliminary data.</text>
</comment>
<name>A0A642PMT2_9BACE</name>
<reference evidence="1 2" key="1">
    <citation type="journal article" date="2019" name="Nat. Med.">
        <title>A library of human gut bacterial isolates paired with longitudinal multiomics data enables mechanistic microbiome research.</title>
        <authorList>
            <person name="Poyet M."/>
            <person name="Groussin M."/>
            <person name="Gibbons S.M."/>
            <person name="Avila-Pacheco J."/>
            <person name="Jiang X."/>
            <person name="Kearney S.M."/>
            <person name="Perrotta A.R."/>
            <person name="Berdy B."/>
            <person name="Zhao S."/>
            <person name="Lieberman T.D."/>
            <person name="Swanson P.K."/>
            <person name="Smith M."/>
            <person name="Roesemann S."/>
            <person name="Alexander J.E."/>
            <person name="Rich S.A."/>
            <person name="Livny J."/>
            <person name="Vlamakis H."/>
            <person name="Clish C."/>
            <person name="Bullock K."/>
            <person name="Deik A."/>
            <person name="Scott J."/>
            <person name="Pierce K.A."/>
            <person name="Xavier R.J."/>
            <person name="Alm E.J."/>
        </authorList>
    </citation>
    <scope>NUCLEOTIDE SEQUENCE [LARGE SCALE GENOMIC DNA]</scope>
    <source>
        <strain evidence="1 2">BIOML-A6</strain>
    </source>
</reference>
<dbReference type="RefSeq" id="WP_008141974.1">
    <property type="nucleotide sequence ID" value="NZ_VVYV01000095.1"/>
</dbReference>
<accession>A0A642PMT2</accession>
<sequence>MFEEGNLLFFRPFLFKNGAEPQDKFFLVLKKMESDILLASLPTSKDHVPSDLEVKYGCLNIPERMLNIFVFMAGENVAVKDDGTPFAFDKNTFIYGFNLDTYPAGQLDLQERMAQTSIEKIGTLDETVFNDLVACLSESKMVKNKFRRMLQG</sequence>
<organism evidence="1 2">
    <name type="scientific">Bacteroides cellulosilyticus</name>
    <dbReference type="NCBI Taxonomy" id="246787"/>
    <lineage>
        <taxon>Bacteria</taxon>
        <taxon>Pseudomonadati</taxon>
        <taxon>Bacteroidota</taxon>
        <taxon>Bacteroidia</taxon>
        <taxon>Bacteroidales</taxon>
        <taxon>Bacteroidaceae</taxon>
        <taxon>Bacteroides</taxon>
    </lineage>
</organism>
<dbReference type="GeneID" id="78404354"/>
<protein>
    <submittedName>
        <fullName evidence="1">Uncharacterized protein</fullName>
    </submittedName>
</protein>
<proteinExistence type="predicted"/>